<dbReference type="InterPro" id="IPR003594">
    <property type="entry name" value="HATPase_dom"/>
</dbReference>
<feature type="domain" description="PAC" evidence="8">
    <location>
        <begin position="629"/>
        <end position="681"/>
    </location>
</feature>
<dbReference type="PRINTS" id="PR00344">
    <property type="entry name" value="BCTRLSENSOR"/>
</dbReference>
<evidence type="ECO:0000313" key="9">
    <source>
        <dbReference type="EMBL" id="MDV4342899.1"/>
    </source>
</evidence>
<dbReference type="InterPro" id="IPR004358">
    <property type="entry name" value="Sig_transdc_His_kin-like_C"/>
</dbReference>
<evidence type="ECO:0000259" key="7">
    <source>
        <dbReference type="PROSITE" id="PS50112"/>
    </source>
</evidence>
<feature type="domain" description="PAS" evidence="7">
    <location>
        <begin position="10"/>
        <end position="68"/>
    </location>
</feature>
<dbReference type="Gene3D" id="3.30.450.40">
    <property type="match status" value="2"/>
</dbReference>
<evidence type="ECO:0000259" key="6">
    <source>
        <dbReference type="PROSITE" id="PS50109"/>
    </source>
</evidence>
<evidence type="ECO:0000256" key="2">
    <source>
        <dbReference type="ARBA" id="ARBA00012438"/>
    </source>
</evidence>
<reference evidence="9 10" key="1">
    <citation type="submission" date="2020-05" db="EMBL/GenBank/DDBJ databases">
        <title>Isolation and characterization of methanoarchaea from a cold seep at offshore SW Taiwan.</title>
        <authorList>
            <person name="Chen Y.-W."/>
            <person name="Chen S.-C."/>
            <person name="Lai M.-C."/>
        </authorList>
    </citation>
    <scope>NUCLEOTIDE SEQUENCE [LARGE SCALE GENOMIC DNA]</scope>
    <source>
        <strain evidence="9 10">YWC-01</strain>
    </source>
</reference>
<feature type="domain" description="Histidine kinase" evidence="6">
    <location>
        <begin position="1205"/>
        <end position="1312"/>
    </location>
</feature>
<dbReference type="SMART" id="SM00086">
    <property type="entry name" value="PAC"/>
    <property type="match status" value="5"/>
</dbReference>
<feature type="domain" description="PAC" evidence="8">
    <location>
        <begin position="511"/>
        <end position="561"/>
    </location>
</feature>
<comment type="caution">
    <text evidence="9">The sequence shown here is derived from an EMBL/GenBank/DDBJ whole genome shotgun (WGS) entry which is preliminary data.</text>
</comment>
<dbReference type="EC" id="2.7.13.3" evidence="2"/>
<evidence type="ECO:0000256" key="4">
    <source>
        <dbReference type="ARBA" id="ARBA00022679"/>
    </source>
</evidence>
<keyword evidence="3" id="KW-0597">Phosphoprotein</keyword>
<evidence type="ECO:0000256" key="3">
    <source>
        <dbReference type="ARBA" id="ARBA00022553"/>
    </source>
</evidence>
<keyword evidence="10" id="KW-1185">Reference proteome</keyword>
<dbReference type="SMART" id="SM00065">
    <property type="entry name" value="GAF"/>
    <property type="match status" value="2"/>
</dbReference>
<dbReference type="SUPFAM" id="SSF55874">
    <property type="entry name" value="ATPase domain of HSP90 chaperone/DNA topoisomerase II/histidine kinase"/>
    <property type="match status" value="1"/>
</dbReference>
<feature type="domain" description="PAS" evidence="7">
    <location>
        <begin position="682"/>
        <end position="736"/>
    </location>
</feature>
<name>A0ABU3Z2V8_9EURY</name>
<keyword evidence="4" id="KW-0808">Transferase</keyword>
<dbReference type="Pfam" id="PF08448">
    <property type="entry name" value="PAS_4"/>
    <property type="match status" value="4"/>
</dbReference>
<dbReference type="SUPFAM" id="SSF55781">
    <property type="entry name" value="GAF domain-like"/>
    <property type="match status" value="2"/>
</dbReference>
<dbReference type="Gene3D" id="3.30.565.10">
    <property type="entry name" value="Histidine kinase-like ATPase, C-terminal domain"/>
    <property type="match status" value="1"/>
</dbReference>
<dbReference type="Pfam" id="PF02518">
    <property type="entry name" value="HATPase_c"/>
    <property type="match status" value="1"/>
</dbReference>
<dbReference type="InterPro" id="IPR003018">
    <property type="entry name" value="GAF"/>
</dbReference>
<dbReference type="InterPro" id="IPR001610">
    <property type="entry name" value="PAC"/>
</dbReference>
<dbReference type="SUPFAM" id="SSF55785">
    <property type="entry name" value="PYP-like sensor domain (PAS domain)"/>
    <property type="match status" value="6"/>
</dbReference>
<keyword evidence="5" id="KW-0418">Kinase</keyword>
<accession>A0ABU3Z2V8</accession>
<dbReference type="EMBL" id="JABFFQ010000004">
    <property type="protein sequence ID" value="MDV4342899.1"/>
    <property type="molecule type" value="Genomic_DNA"/>
</dbReference>
<proteinExistence type="predicted"/>
<dbReference type="Gene3D" id="3.30.450.20">
    <property type="entry name" value="PAS domain"/>
    <property type="match status" value="6"/>
</dbReference>
<feature type="domain" description="PAS" evidence="7">
    <location>
        <begin position="440"/>
        <end position="492"/>
    </location>
</feature>
<comment type="catalytic activity">
    <reaction evidence="1">
        <text>ATP + protein L-histidine = ADP + protein N-phospho-L-histidine.</text>
        <dbReference type="EC" id="2.7.13.3"/>
    </reaction>
</comment>
<dbReference type="PROSITE" id="PS50112">
    <property type="entry name" value="PAS"/>
    <property type="match status" value="5"/>
</dbReference>
<evidence type="ECO:0000256" key="5">
    <source>
        <dbReference type="ARBA" id="ARBA00022777"/>
    </source>
</evidence>
<dbReference type="PROSITE" id="PS50109">
    <property type="entry name" value="HIS_KIN"/>
    <property type="match status" value="1"/>
</dbReference>
<feature type="domain" description="PAC" evidence="8">
    <location>
        <begin position="753"/>
        <end position="805"/>
    </location>
</feature>
<feature type="domain" description="PAS" evidence="7">
    <location>
        <begin position="315"/>
        <end position="385"/>
    </location>
</feature>
<feature type="domain" description="PAC" evidence="8">
    <location>
        <begin position="881"/>
        <end position="931"/>
    </location>
</feature>
<sequence>MQTTEPDMEVRPEILQILDAMEDAAILTDSDMFVRAITASMERLAGISADDARGADAARIVADRILPDGDQRERILSVLENRTGSEEITVRVSSAGRERWYAFSSRQITATGDWLVRFRDVTRREAAGEEVRRRSDDLAFLSRAATELAGMPDEADIFSAIGAYLHELAPGSVVIVSAADIRAGTLSPRAFFGIEPFLPEITEAFGEDLTGIALEIPPHIRAVMIRGEIEEVKGGLQEVALGQISQEICRKFEAIAGLGAMYCIPFTWKGEIFGSAVILTRQEGGEVNFRAIEVFRSLASIALQRHRAEAELRGSEKTFRTLIEKGSEFILIIDDQLRIRFASPPIERLDGFPPETLVGRHAFDMIQPEDLPRVEEVVSALAEKPGGSAQFEVRFRGPRGTHVIEAIVTNLLREPHIRGFVVNAWDITERKRTEEALRRAEREKALILDSTAEMFAYYDTDLKVLWANRAAAEFIGGEPEEMVGHRCYEVWHNRTGVCDICPVVLARETGRSQEAEITAADGRIFFLRGYPVTDETGELIGLIEFAQDITDRKRAEQELRIKDMAIASSLNAISLVSLDGKITYVNRAFLAMHGWERENEILGQPASVLWADPAESGRIIDEFFRLGAWSGETEGRRRDGSTFPMQLALSLVTDEEGKPLCTMGSGIDITERKQAEEGLKAANAYNRSLVEANPDALAAIGPDGRITDVNTATEQATGYARDDLIGTDFSDYFTDPLEARTGYRKAFAEGQVRDYPLEIQHRDGHTIPVLYNASVYRDEAGRGAGVFAAARDITDQKRAEKALSESEERYRTLIELMPEAVVVHRTDGTIVYVNPAGVRIAGGKGPEDFVGKSLDTFVHPDYQGLVTETIRRMLQEGTGIPVFEQVLLTVEGRPIWVEVTAAPIHYDGRLSIMVVFRDISERKQAQEALQRRGAELSMLNRLISVSASALTLDELVESALSTSLALLNFDIGAVYLLDRELNLATLAGLRGMERSGRLQTIDIFQHPLDEVFVAGRHLSIPAGAQTDAEEKVILDVFRVSALTWIPLMAESRIVGALAVGSSAGEQEPPEARWLMEAISKEIGAGILRGTLYKQLEAANREANLYLDILTHDIRNANCVATLYTELLMQILTGEPEKYVRKMKASIDKSTEILANVAMIRKIRLEHAPLKPIDLHGVIVSEQKNFPEAAIRYEGVPHRVWADDLIAEVFHNIIGNAVKFGGPDVVITISAETLDGSVAVTVADTGPGVPDELKEPIFHRFERGRTRARGEGLGLYICRTLLERYGGRIWVEDRVAGHPEAGAAFRFTLKEAGE</sequence>
<dbReference type="Pfam" id="PF13426">
    <property type="entry name" value="PAS_9"/>
    <property type="match status" value="2"/>
</dbReference>
<dbReference type="SMART" id="SM00091">
    <property type="entry name" value="PAS"/>
    <property type="match status" value="6"/>
</dbReference>
<feature type="domain" description="PAC" evidence="8">
    <location>
        <begin position="389"/>
        <end position="439"/>
    </location>
</feature>
<dbReference type="CDD" id="cd00130">
    <property type="entry name" value="PAS"/>
    <property type="match status" value="5"/>
</dbReference>
<protein>
    <recommendedName>
        <fullName evidence="2">histidine kinase</fullName>
        <ecNumber evidence="2">2.7.13.3</ecNumber>
    </recommendedName>
</protein>
<dbReference type="InterPro" id="IPR000700">
    <property type="entry name" value="PAS-assoc_C"/>
</dbReference>
<feature type="domain" description="PAS" evidence="7">
    <location>
        <begin position="806"/>
        <end position="877"/>
    </location>
</feature>
<dbReference type="RefSeq" id="WP_317296080.1">
    <property type="nucleotide sequence ID" value="NZ_JABFFQ010000004.1"/>
</dbReference>
<evidence type="ECO:0000259" key="8">
    <source>
        <dbReference type="PROSITE" id="PS50113"/>
    </source>
</evidence>
<dbReference type="InterPro" id="IPR000014">
    <property type="entry name" value="PAS"/>
</dbReference>
<dbReference type="PANTHER" id="PTHR43304:SF1">
    <property type="entry name" value="PAC DOMAIN-CONTAINING PROTEIN"/>
    <property type="match status" value="1"/>
</dbReference>
<dbReference type="NCBIfam" id="TIGR00229">
    <property type="entry name" value="sensory_box"/>
    <property type="match status" value="5"/>
</dbReference>
<dbReference type="InterPro" id="IPR005467">
    <property type="entry name" value="His_kinase_dom"/>
</dbReference>
<dbReference type="PANTHER" id="PTHR43304">
    <property type="entry name" value="PHYTOCHROME-LIKE PROTEIN CPH1"/>
    <property type="match status" value="1"/>
</dbReference>
<dbReference type="InterPro" id="IPR052162">
    <property type="entry name" value="Sensor_kinase/Photoreceptor"/>
</dbReference>
<organism evidence="9 10">
    <name type="scientific">Methanoculleus nereidis</name>
    <dbReference type="NCBI Taxonomy" id="2735141"/>
    <lineage>
        <taxon>Archaea</taxon>
        <taxon>Methanobacteriati</taxon>
        <taxon>Methanobacteriota</taxon>
        <taxon>Stenosarchaea group</taxon>
        <taxon>Methanomicrobia</taxon>
        <taxon>Methanomicrobiales</taxon>
        <taxon>Methanomicrobiaceae</taxon>
        <taxon>Methanoculleus</taxon>
    </lineage>
</organism>
<dbReference type="Pfam" id="PF13492">
    <property type="entry name" value="GAF_3"/>
    <property type="match status" value="1"/>
</dbReference>
<dbReference type="InterPro" id="IPR013656">
    <property type="entry name" value="PAS_4"/>
</dbReference>
<gene>
    <name evidence="9" type="ORF">HL657_06870</name>
</gene>
<dbReference type="PROSITE" id="PS50113">
    <property type="entry name" value="PAC"/>
    <property type="match status" value="5"/>
</dbReference>
<dbReference type="InterPro" id="IPR035965">
    <property type="entry name" value="PAS-like_dom_sf"/>
</dbReference>
<evidence type="ECO:0000313" key="10">
    <source>
        <dbReference type="Proteomes" id="UP001273768"/>
    </source>
</evidence>
<dbReference type="Proteomes" id="UP001273768">
    <property type="component" value="Unassembled WGS sequence"/>
</dbReference>
<dbReference type="InterPro" id="IPR036890">
    <property type="entry name" value="HATPase_C_sf"/>
</dbReference>
<dbReference type="SMART" id="SM00387">
    <property type="entry name" value="HATPase_c"/>
    <property type="match status" value="1"/>
</dbReference>
<evidence type="ECO:0000256" key="1">
    <source>
        <dbReference type="ARBA" id="ARBA00000085"/>
    </source>
</evidence>
<dbReference type="InterPro" id="IPR029016">
    <property type="entry name" value="GAF-like_dom_sf"/>
</dbReference>